<comment type="similarity">
    <text evidence="2">Belongs to the POU transcription factor family. Class-1 subfamily.</text>
</comment>
<dbReference type="PROSITE" id="PS00465">
    <property type="entry name" value="POU_2"/>
    <property type="match status" value="1"/>
</dbReference>
<comment type="function">
    <text evidence="9">Transcription factor that activates growth hormone and prolactin genes. Specifically binds to the consensus sequence 5'-TAAAT-3'.</text>
</comment>
<evidence type="ECO:0000313" key="17">
    <source>
        <dbReference type="Proteomes" id="UP000246464"/>
    </source>
</evidence>
<name>A0A2U9C8J5_SCOMX</name>
<keyword evidence="7 12" id="KW-0804">Transcription</keyword>
<keyword evidence="4 10" id="KW-0238">DNA-binding</keyword>
<dbReference type="InterPro" id="IPR001356">
    <property type="entry name" value="HD"/>
</dbReference>
<keyword evidence="3" id="KW-0805">Transcription regulation</keyword>
<feature type="compositionally biased region" description="Basic and acidic residues" evidence="13">
    <location>
        <begin position="40"/>
        <end position="69"/>
    </location>
</feature>
<evidence type="ECO:0000256" key="4">
    <source>
        <dbReference type="ARBA" id="ARBA00023125"/>
    </source>
</evidence>
<dbReference type="Proteomes" id="UP000246464">
    <property type="component" value="Chromosome 14"/>
</dbReference>
<evidence type="ECO:0000259" key="14">
    <source>
        <dbReference type="PROSITE" id="PS50071"/>
    </source>
</evidence>
<dbReference type="STRING" id="52904.ENSSMAP00000013070"/>
<dbReference type="Gene3D" id="1.10.10.60">
    <property type="entry name" value="Homeodomain-like"/>
    <property type="match status" value="1"/>
</dbReference>
<evidence type="ECO:0000256" key="1">
    <source>
        <dbReference type="ARBA" id="ARBA00004123"/>
    </source>
</evidence>
<keyword evidence="8 10" id="KW-0539">Nucleus</keyword>
<dbReference type="Pfam" id="PF00046">
    <property type="entry name" value="Homeodomain"/>
    <property type="match status" value="1"/>
</dbReference>
<comment type="subcellular location">
    <subcellularLocation>
        <location evidence="1 10 11">Nucleus</location>
    </subcellularLocation>
</comment>
<sequence length="455" mass="49941">MRGTQRERDETRRRYKVVRGNKRDSEEEERHGRTRVGQGKAKEDDAQRDARREGEDADFDRTRLGKTKGELPPLGSSQRRMACQAFGSDSFGPLAGDSALPILMHHASANECMPTSSHAHSMVSAVSSGLSLGQSAKRSHMHLSTSSLGNALGNSPPSLHYPVAPCHYSNQQATYGMMAAQEMLSASISQTCILQTCGVPHPNMVSGANPLQGSLTPCLYKFPDHGLSSGSCALSHGFSSLPAAILSTDEGPGGHSVGEMKTDGQRKSMRDPEDAPAMDSPQIRELEMFANDFKIRRIKLGYTQTNVGEALAAVHGSEFSQTTICRFENLQLSFKNACKLKAILAKWLNEAELAGALYNDKLGMNERKRKRRTTISLGAKEALEHSFVEKSKPSSQEIARIAKGLHLEKEVVRVWFCNRRQREKRVKTSLNLSACLTKLSPNCIAQMSKAHRSMT</sequence>
<evidence type="ECO:0000313" key="16">
    <source>
        <dbReference type="EMBL" id="AWP12931.1"/>
    </source>
</evidence>
<keyword evidence="5 10" id="KW-0371">Homeobox</keyword>
<dbReference type="SMART" id="SM00352">
    <property type="entry name" value="POU"/>
    <property type="match status" value="1"/>
</dbReference>
<evidence type="ECO:0000256" key="6">
    <source>
        <dbReference type="ARBA" id="ARBA00023159"/>
    </source>
</evidence>
<evidence type="ECO:0000256" key="9">
    <source>
        <dbReference type="ARBA" id="ARBA00056024"/>
    </source>
</evidence>
<organism evidence="16 17">
    <name type="scientific">Scophthalmus maximus</name>
    <name type="common">Turbot</name>
    <name type="synonym">Psetta maxima</name>
    <dbReference type="NCBI Taxonomy" id="52904"/>
    <lineage>
        <taxon>Eukaryota</taxon>
        <taxon>Metazoa</taxon>
        <taxon>Chordata</taxon>
        <taxon>Craniata</taxon>
        <taxon>Vertebrata</taxon>
        <taxon>Euteleostomi</taxon>
        <taxon>Actinopterygii</taxon>
        <taxon>Neopterygii</taxon>
        <taxon>Teleostei</taxon>
        <taxon>Neoteleostei</taxon>
        <taxon>Acanthomorphata</taxon>
        <taxon>Carangaria</taxon>
        <taxon>Pleuronectiformes</taxon>
        <taxon>Pleuronectoidei</taxon>
        <taxon>Scophthalmidae</taxon>
        <taxon>Scophthalmus</taxon>
    </lineage>
</organism>
<dbReference type="InterPro" id="IPR017970">
    <property type="entry name" value="Homeobox_CS"/>
</dbReference>
<dbReference type="InterPro" id="IPR013847">
    <property type="entry name" value="POU"/>
</dbReference>
<dbReference type="GO" id="GO:0010557">
    <property type="term" value="P:positive regulation of macromolecule biosynthetic process"/>
    <property type="evidence" value="ECO:0007669"/>
    <property type="project" value="UniProtKB-ARBA"/>
</dbReference>
<feature type="compositionally biased region" description="Basic and acidic residues" evidence="13">
    <location>
        <begin position="1"/>
        <end position="12"/>
    </location>
</feature>
<dbReference type="FunFam" id="1.10.260.40:FF:000007">
    <property type="entry name" value="POU domain protein"/>
    <property type="match status" value="1"/>
</dbReference>
<dbReference type="GO" id="GO:0000981">
    <property type="term" value="F:DNA-binding transcription factor activity, RNA polymerase II-specific"/>
    <property type="evidence" value="ECO:0007669"/>
    <property type="project" value="InterPro"/>
</dbReference>
<dbReference type="AlphaFoldDB" id="A0A2U9C8J5"/>
<evidence type="ECO:0000256" key="13">
    <source>
        <dbReference type="SAM" id="MobiDB-lite"/>
    </source>
</evidence>
<dbReference type="SUPFAM" id="SSF46689">
    <property type="entry name" value="Homeodomain-like"/>
    <property type="match status" value="1"/>
</dbReference>
<evidence type="ECO:0000256" key="7">
    <source>
        <dbReference type="ARBA" id="ARBA00023163"/>
    </source>
</evidence>
<feature type="region of interest" description="Disordered" evidence="13">
    <location>
        <begin position="1"/>
        <end position="76"/>
    </location>
</feature>
<evidence type="ECO:0000256" key="2">
    <source>
        <dbReference type="ARBA" id="ARBA00008811"/>
    </source>
</evidence>
<dbReference type="PROSITE" id="PS00027">
    <property type="entry name" value="HOMEOBOX_1"/>
    <property type="match status" value="1"/>
</dbReference>
<protein>
    <recommendedName>
        <fullName evidence="12">POU domain protein</fullName>
    </recommendedName>
</protein>
<dbReference type="FunFam" id="1.10.10.60:FF:000150">
    <property type="entry name" value="POU domain protein"/>
    <property type="match status" value="1"/>
</dbReference>
<dbReference type="InterPro" id="IPR009057">
    <property type="entry name" value="Homeodomain-like_sf"/>
</dbReference>
<dbReference type="InterPro" id="IPR010982">
    <property type="entry name" value="Lambda_DNA-bd_dom_sf"/>
</dbReference>
<dbReference type="PRINTS" id="PR00028">
    <property type="entry name" value="POUDOMAIN"/>
</dbReference>
<dbReference type="PROSITE" id="PS51179">
    <property type="entry name" value="POU_3"/>
    <property type="match status" value="1"/>
</dbReference>
<dbReference type="PROSITE" id="PS50071">
    <property type="entry name" value="HOMEOBOX_2"/>
    <property type="match status" value="1"/>
</dbReference>
<dbReference type="InterPro" id="IPR050255">
    <property type="entry name" value="POU_domain_TF"/>
</dbReference>
<dbReference type="GO" id="GO:0000978">
    <property type="term" value="F:RNA polymerase II cis-regulatory region sequence-specific DNA binding"/>
    <property type="evidence" value="ECO:0007669"/>
    <property type="project" value="TreeGrafter"/>
</dbReference>
<dbReference type="EMBL" id="CP026256">
    <property type="protein sequence ID" value="AWP12931.1"/>
    <property type="molecule type" value="Genomic_DNA"/>
</dbReference>
<dbReference type="GO" id="GO:0005634">
    <property type="term" value="C:nucleus"/>
    <property type="evidence" value="ECO:0007669"/>
    <property type="project" value="UniProtKB-SubCell"/>
</dbReference>
<feature type="compositionally biased region" description="Basic and acidic residues" evidence="13">
    <location>
        <begin position="258"/>
        <end position="273"/>
    </location>
</feature>
<dbReference type="Pfam" id="PF00157">
    <property type="entry name" value="Pou"/>
    <property type="match status" value="1"/>
</dbReference>
<dbReference type="InterPro" id="IPR000327">
    <property type="entry name" value="POU_dom"/>
</dbReference>
<evidence type="ECO:0000256" key="12">
    <source>
        <dbReference type="RuleBase" id="RU361194"/>
    </source>
</evidence>
<evidence type="ECO:0000256" key="11">
    <source>
        <dbReference type="RuleBase" id="RU000682"/>
    </source>
</evidence>
<feature type="compositionally biased region" description="Basic and acidic residues" evidence="13">
    <location>
        <begin position="21"/>
        <end position="31"/>
    </location>
</feature>
<evidence type="ECO:0000256" key="5">
    <source>
        <dbReference type="ARBA" id="ARBA00023155"/>
    </source>
</evidence>
<dbReference type="CDD" id="cd00086">
    <property type="entry name" value="homeodomain"/>
    <property type="match status" value="1"/>
</dbReference>
<dbReference type="PANTHER" id="PTHR11636">
    <property type="entry name" value="POU DOMAIN"/>
    <property type="match status" value="1"/>
</dbReference>
<keyword evidence="17" id="KW-1185">Reference proteome</keyword>
<feature type="region of interest" description="Disordered" evidence="13">
    <location>
        <begin position="249"/>
        <end position="278"/>
    </location>
</feature>
<evidence type="ECO:0000256" key="10">
    <source>
        <dbReference type="PROSITE-ProRule" id="PRU00108"/>
    </source>
</evidence>
<feature type="domain" description="POU-specific" evidence="15">
    <location>
        <begin position="278"/>
        <end position="352"/>
    </location>
</feature>
<keyword evidence="6" id="KW-0010">Activator</keyword>
<dbReference type="Gene3D" id="1.10.260.40">
    <property type="entry name" value="lambda repressor-like DNA-binding domains"/>
    <property type="match status" value="1"/>
</dbReference>
<evidence type="ECO:0000256" key="8">
    <source>
        <dbReference type="ARBA" id="ARBA00023242"/>
    </source>
</evidence>
<dbReference type="PROSITE" id="PS00035">
    <property type="entry name" value="POU_1"/>
    <property type="match status" value="1"/>
</dbReference>
<evidence type="ECO:0000259" key="15">
    <source>
        <dbReference type="PROSITE" id="PS51179"/>
    </source>
</evidence>
<reference evidence="16 17" key="1">
    <citation type="submission" date="2017-12" db="EMBL/GenBank/DDBJ databases">
        <title>Integrating genomic resources of turbot (Scophthalmus maximus) in depth evaluation of genetic and physical mapping variation across individuals.</title>
        <authorList>
            <person name="Martinez P."/>
        </authorList>
    </citation>
    <scope>NUCLEOTIDE SEQUENCE [LARGE SCALE GENOMIC DNA]</scope>
</reference>
<gene>
    <name evidence="16" type="ORF">SMAX5B_018351</name>
</gene>
<proteinExistence type="inferred from homology"/>
<feature type="domain" description="Homeobox" evidence="14">
    <location>
        <begin position="366"/>
        <end position="426"/>
    </location>
</feature>
<accession>A0A2U9C8J5</accession>
<dbReference type="SMART" id="SM00389">
    <property type="entry name" value="HOX"/>
    <property type="match status" value="1"/>
</dbReference>
<evidence type="ECO:0000256" key="3">
    <source>
        <dbReference type="ARBA" id="ARBA00023015"/>
    </source>
</evidence>
<feature type="DNA-binding region" description="Homeobox" evidence="10">
    <location>
        <begin position="368"/>
        <end position="427"/>
    </location>
</feature>
<dbReference type="SUPFAM" id="SSF47413">
    <property type="entry name" value="lambda repressor-like DNA-binding domains"/>
    <property type="match status" value="1"/>
</dbReference>
<dbReference type="PANTHER" id="PTHR11636:SF84">
    <property type="entry name" value="NETRIN-1-RELATED"/>
    <property type="match status" value="1"/>
</dbReference>